<comment type="caution">
    <text evidence="1">The sequence shown here is derived from an EMBL/GenBank/DDBJ whole genome shotgun (WGS) entry which is preliminary data.</text>
</comment>
<evidence type="ECO:0000313" key="2">
    <source>
        <dbReference type="Proteomes" id="UP000319449"/>
    </source>
</evidence>
<name>A0A562WQF0_9BACT</name>
<accession>A0A562WQF0</accession>
<proteinExistence type="predicted"/>
<sequence>MITCGFCGHEFAEEEGIRSCGGCGAGGCRNVRCPRCGYHNPLEPALVKKLKKMLGGK</sequence>
<gene>
    <name evidence="1" type="ORF">JN12_00991</name>
</gene>
<reference evidence="1 2" key="1">
    <citation type="submission" date="2019-07" db="EMBL/GenBank/DDBJ databases">
        <title>Genomic Encyclopedia of Archaeal and Bacterial Type Strains, Phase II (KMG-II): from individual species to whole genera.</title>
        <authorList>
            <person name="Goeker M."/>
        </authorList>
    </citation>
    <scope>NUCLEOTIDE SEQUENCE [LARGE SCALE GENOMIC DNA]</scope>
    <source>
        <strain evidence="1 2">ATCC BAA-1139</strain>
    </source>
</reference>
<dbReference type="RefSeq" id="WP_170241848.1">
    <property type="nucleotide sequence ID" value="NZ_VLLN01000004.1"/>
</dbReference>
<dbReference type="EMBL" id="VLLN01000004">
    <property type="protein sequence ID" value="TWJ32549.1"/>
    <property type="molecule type" value="Genomic_DNA"/>
</dbReference>
<keyword evidence="2" id="KW-1185">Reference proteome</keyword>
<evidence type="ECO:0000313" key="1">
    <source>
        <dbReference type="EMBL" id="TWJ32549.1"/>
    </source>
</evidence>
<organism evidence="1 2">
    <name type="scientific">Geobacter argillaceus</name>
    <dbReference type="NCBI Taxonomy" id="345631"/>
    <lineage>
        <taxon>Bacteria</taxon>
        <taxon>Pseudomonadati</taxon>
        <taxon>Thermodesulfobacteriota</taxon>
        <taxon>Desulfuromonadia</taxon>
        <taxon>Geobacterales</taxon>
        <taxon>Geobacteraceae</taxon>
        <taxon>Geobacter</taxon>
    </lineage>
</organism>
<dbReference type="Proteomes" id="UP000319449">
    <property type="component" value="Unassembled WGS sequence"/>
</dbReference>
<dbReference type="AlphaFoldDB" id="A0A562WQF0"/>
<protein>
    <submittedName>
        <fullName evidence="1">Uncharacterized protein</fullName>
    </submittedName>
</protein>